<keyword evidence="2" id="KW-1185">Reference proteome</keyword>
<name>A0A1W6MXC9_9HYPH</name>
<reference evidence="1 2" key="1">
    <citation type="submission" date="2017-02" db="EMBL/GenBank/DDBJ databases">
        <authorList>
            <person name="Peterson S.W."/>
        </authorList>
    </citation>
    <scope>NUCLEOTIDE SEQUENCE [LARGE SCALE GENOMIC DNA]</scope>
    <source>
        <strain evidence="1 2">S285</strain>
    </source>
</reference>
<dbReference type="AlphaFoldDB" id="A0A1W6MXC9"/>
<dbReference type="KEGG" id="mbry:B1812_15020"/>
<proteinExistence type="predicted"/>
<evidence type="ECO:0000313" key="1">
    <source>
        <dbReference type="EMBL" id="ARN82179.1"/>
    </source>
</evidence>
<dbReference type="Pfam" id="PF25656">
    <property type="entry name" value="DUF7945"/>
    <property type="match status" value="1"/>
</dbReference>
<organism evidence="1 2">
    <name type="scientific">Methylocystis bryophila</name>
    <dbReference type="NCBI Taxonomy" id="655015"/>
    <lineage>
        <taxon>Bacteria</taxon>
        <taxon>Pseudomonadati</taxon>
        <taxon>Pseudomonadota</taxon>
        <taxon>Alphaproteobacteria</taxon>
        <taxon>Hyphomicrobiales</taxon>
        <taxon>Methylocystaceae</taxon>
        <taxon>Methylocystis</taxon>
    </lineage>
</organism>
<sequence length="140" mass="16108">MPNIRFPDMRMNVLGNLEALADREHQERCWVRHEAYDCFDEVIHALFDDSSFEDGPRSAVGALLFEEGEADRIKTVMDLIDALFAKYGKKLSDKGYMATPEWPAIIAAAKQAFEAMKQNDLRFMAPGERQELYDRYKIPS</sequence>
<dbReference type="EMBL" id="CP019948">
    <property type="protein sequence ID" value="ARN82179.1"/>
    <property type="molecule type" value="Genomic_DNA"/>
</dbReference>
<protein>
    <submittedName>
        <fullName evidence="1">Uncharacterized protein</fullName>
    </submittedName>
</protein>
<dbReference type="Proteomes" id="UP000193978">
    <property type="component" value="Chromosome"/>
</dbReference>
<accession>A0A1W6MXC9</accession>
<dbReference type="NCBIfam" id="NF047838">
    <property type="entry name" value="SCO4402_fam"/>
    <property type="match status" value="1"/>
</dbReference>
<gene>
    <name evidence="1" type="ORF">B1812_15020</name>
</gene>
<dbReference type="InterPro" id="IPR057705">
    <property type="entry name" value="DUF7945"/>
</dbReference>
<evidence type="ECO:0000313" key="2">
    <source>
        <dbReference type="Proteomes" id="UP000193978"/>
    </source>
</evidence>
<dbReference type="STRING" id="655015.B1812_15020"/>